<dbReference type="EMBL" id="QKKF02013937">
    <property type="protein sequence ID" value="RZF42846.1"/>
    <property type="molecule type" value="Genomic_DNA"/>
</dbReference>
<reference evidence="2 3" key="1">
    <citation type="journal article" date="2017" name="Gigascience">
        <title>Genome sequence of the small brown planthopper, Laodelphax striatellus.</title>
        <authorList>
            <person name="Zhu J."/>
            <person name="Jiang F."/>
            <person name="Wang X."/>
            <person name="Yang P."/>
            <person name="Bao Y."/>
            <person name="Zhao W."/>
            <person name="Wang W."/>
            <person name="Lu H."/>
            <person name="Wang Q."/>
            <person name="Cui N."/>
            <person name="Li J."/>
            <person name="Chen X."/>
            <person name="Luo L."/>
            <person name="Yu J."/>
            <person name="Kang L."/>
            <person name="Cui F."/>
        </authorList>
    </citation>
    <scope>NUCLEOTIDE SEQUENCE [LARGE SCALE GENOMIC DNA]</scope>
    <source>
        <strain evidence="2">Lst14</strain>
    </source>
</reference>
<protein>
    <submittedName>
        <fullName evidence="2">Uncharacterized protein</fullName>
    </submittedName>
</protein>
<keyword evidence="3" id="KW-1185">Reference proteome</keyword>
<organism evidence="2 3">
    <name type="scientific">Laodelphax striatellus</name>
    <name type="common">Small brown planthopper</name>
    <name type="synonym">Delphax striatella</name>
    <dbReference type="NCBI Taxonomy" id="195883"/>
    <lineage>
        <taxon>Eukaryota</taxon>
        <taxon>Metazoa</taxon>
        <taxon>Ecdysozoa</taxon>
        <taxon>Arthropoda</taxon>
        <taxon>Hexapoda</taxon>
        <taxon>Insecta</taxon>
        <taxon>Pterygota</taxon>
        <taxon>Neoptera</taxon>
        <taxon>Paraneoptera</taxon>
        <taxon>Hemiptera</taxon>
        <taxon>Auchenorrhyncha</taxon>
        <taxon>Fulgoroidea</taxon>
        <taxon>Delphacidae</taxon>
        <taxon>Criomorphinae</taxon>
        <taxon>Laodelphax</taxon>
    </lineage>
</organism>
<evidence type="ECO:0000313" key="3">
    <source>
        <dbReference type="Proteomes" id="UP000291343"/>
    </source>
</evidence>
<dbReference type="InParanoid" id="A0A482XAS6"/>
<feature type="region of interest" description="Disordered" evidence="1">
    <location>
        <begin position="1"/>
        <end position="25"/>
    </location>
</feature>
<proteinExistence type="predicted"/>
<dbReference type="Proteomes" id="UP000291343">
    <property type="component" value="Unassembled WGS sequence"/>
</dbReference>
<feature type="compositionally biased region" description="Polar residues" evidence="1">
    <location>
        <begin position="1"/>
        <end position="10"/>
    </location>
</feature>
<dbReference type="AlphaFoldDB" id="A0A482XAS6"/>
<name>A0A482XAS6_LAOST</name>
<sequence length="76" mass="8402">MDKNCESSQKAIEMATDENETSSSWVDKQDEAINHVGSPTMSVASNGSGSNKYDLEFSVGQKIEVRDYRTDMCCKS</sequence>
<evidence type="ECO:0000313" key="2">
    <source>
        <dbReference type="EMBL" id="RZF42846.1"/>
    </source>
</evidence>
<accession>A0A482XAS6</accession>
<gene>
    <name evidence="2" type="ORF">LSTR_LSTR003670</name>
</gene>
<comment type="caution">
    <text evidence="2">The sequence shown here is derived from an EMBL/GenBank/DDBJ whole genome shotgun (WGS) entry which is preliminary data.</text>
</comment>
<evidence type="ECO:0000256" key="1">
    <source>
        <dbReference type="SAM" id="MobiDB-lite"/>
    </source>
</evidence>